<feature type="region of interest" description="Disordered" evidence="1">
    <location>
        <begin position="1"/>
        <end position="67"/>
    </location>
</feature>
<sequence length="90" mass="9584">MRRRDTATPRQLLPSVALLRSPMAGAQSTGPPVGPAGSPGPSHSQSRDPQCTIEAHEGGSSHTALDAMRPHVQPWFSHDLSILSSSMDHH</sequence>
<gene>
    <name evidence="2" type="ORF">F511_35710</name>
</gene>
<proteinExistence type="predicted"/>
<evidence type="ECO:0000313" key="3">
    <source>
        <dbReference type="Proteomes" id="UP000250235"/>
    </source>
</evidence>
<feature type="compositionally biased region" description="Low complexity" evidence="1">
    <location>
        <begin position="28"/>
        <end position="44"/>
    </location>
</feature>
<dbReference type="EMBL" id="KV018504">
    <property type="protein sequence ID" value="KZV16923.1"/>
    <property type="molecule type" value="Genomic_DNA"/>
</dbReference>
<dbReference type="AlphaFoldDB" id="A0A2Z7A7Y0"/>
<organism evidence="2 3">
    <name type="scientific">Dorcoceras hygrometricum</name>
    <dbReference type="NCBI Taxonomy" id="472368"/>
    <lineage>
        <taxon>Eukaryota</taxon>
        <taxon>Viridiplantae</taxon>
        <taxon>Streptophyta</taxon>
        <taxon>Embryophyta</taxon>
        <taxon>Tracheophyta</taxon>
        <taxon>Spermatophyta</taxon>
        <taxon>Magnoliopsida</taxon>
        <taxon>eudicotyledons</taxon>
        <taxon>Gunneridae</taxon>
        <taxon>Pentapetalae</taxon>
        <taxon>asterids</taxon>
        <taxon>lamiids</taxon>
        <taxon>Lamiales</taxon>
        <taxon>Gesneriaceae</taxon>
        <taxon>Didymocarpoideae</taxon>
        <taxon>Trichosporeae</taxon>
        <taxon>Loxocarpinae</taxon>
        <taxon>Dorcoceras</taxon>
    </lineage>
</organism>
<reference evidence="2 3" key="1">
    <citation type="journal article" date="2015" name="Proc. Natl. Acad. Sci. U.S.A.">
        <title>The resurrection genome of Boea hygrometrica: A blueprint for survival of dehydration.</title>
        <authorList>
            <person name="Xiao L."/>
            <person name="Yang G."/>
            <person name="Zhang L."/>
            <person name="Yang X."/>
            <person name="Zhao S."/>
            <person name="Ji Z."/>
            <person name="Zhou Q."/>
            <person name="Hu M."/>
            <person name="Wang Y."/>
            <person name="Chen M."/>
            <person name="Xu Y."/>
            <person name="Jin H."/>
            <person name="Xiao X."/>
            <person name="Hu G."/>
            <person name="Bao F."/>
            <person name="Hu Y."/>
            <person name="Wan P."/>
            <person name="Li L."/>
            <person name="Deng X."/>
            <person name="Kuang T."/>
            <person name="Xiang C."/>
            <person name="Zhu J.K."/>
            <person name="Oliver M.J."/>
            <person name="He Y."/>
        </authorList>
    </citation>
    <scope>NUCLEOTIDE SEQUENCE [LARGE SCALE GENOMIC DNA]</scope>
    <source>
        <strain evidence="3">cv. XS01</strain>
    </source>
</reference>
<evidence type="ECO:0000313" key="2">
    <source>
        <dbReference type="EMBL" id="KZV16923.1"/>
    </source>
</evidence>
<accession>A0A2Z7A7Y0</accession>
<protein>
    <submittedName>
        <fullName evidence="2">Uncharacterized protein</fullName>
    </submittedName>
</protein>
<evidence type="ECO:0000256" key="1">
    <source>
        <dbReference type="SAM" id="MobiDB-lite"/>
    </source>
</evidence>
<keyword evidence="3" id="KW-1185">Reference proteome</keyword>
<dbReference type="Proteomes" id="UP000250235">
    <property type="component" value="Unassembled WGS sequence"/>
</dbReference>
<name>A0A2Z7A7Y0_9LAMI</name>